<evidence type="ECO:0000259" key="1">
    <source>
        <dbReference type="Pfam" id="PF01261"/>
    </source>
</evidence>
<gene>
    <name evidence="2" type="ORF">H9862_00370</name>
</gene>
<protein>
    <submittedName>
        <fullName evidence="2">Sugar phosphate isomerase/epimerase</fullName>
    </submittedName>
</protein>
<proteinExistence type="predicted"/>
<dbReference type="AlphaFoldDB" id="A0A9D1V9E2"/>
<dbReference type="InterPro" id="IPR013022">
    <property type="entry name" value="Xyl_isomerase-like_TIM-brl"/>
</dbReference>
<dbReference type="InterPro" id="IPR050312">
    <property type="entry name" value="IolE/XylAMocC-like"/>
</dbReference>
<dbReference type="SUPFAM" id="SSF51658">
    <property type="entry name" value="Xylose isomerase-like"/>
    <property type="match status" value="1"/>
</dbReference>
<dbReference type="InterPro" id="IPR036237">
    <property type="entry name" value="Xyl_isomerase-like_sf"/>
</dbReference>
<dbReference type="EMBL" id="DXFQ01000006">
    <property type="protein sequence ID" value="HIX19038.1"/>
    <property type="molecule type" value="Genomic_DNA"/>
</dbReference>
<name>A0A9D1V9E2_9BACT</name>
<dbReference type="PANTHER" id="PTHR12110">
    <property type="entry name" value="HYDROXYPYRUVATE ISOMERASE"/>
    <property type="match status" value="1"/>
</dbReference>
<reference evidence="2" key="2">
    <citation type="submission" date="2021-04" db="EMBL/GenBank/DDBJ databases">
        <authorList>
            <person name="Gilroy R."/>
        </authorList>
    </citation>
    <scope>NUCLEOTIDE SEQUENCE</scope>
    <source>
        <strain evidence="2">14975</strain>
    </source>
</reference>
<dbReference type="Proteomes" id="UP000823964">
    <property type="component" value="Unassembled WGS sequence"/>
</dbReference>
<dbReference type="Gene3D" id="3.20.20.150">
    <property type="entry name" value="Divalent-metal-dependent TIM barrel enzymes"/>
    <property type="match status" value="1"/>
</dbReference>
<dbReference type="Pfam" id="PF01261">
    <property type="entry name" value="AP_endonuc_2"/>
    <property type="match status" value="1"/>
</dbReference>
<organism evidence="2 3">
    <name type="scientific">Candidatus Akkermansia intestinigallinarum</name>
    <dbReference type="NCBI Taxonomy" id="2838431"/>
    <lineage>
        <taxon>Bacteria</taxon>
        <taxon>Pseudomonadati</taxon>
        <taxon>Verrucomicrobiota</taxon>
        <taxon>Verrucomicrobiia</taxon>
        <taxon>Verrucomicrobiales</taxon>
        <taxon>Akkermansiaceae</taxon>
        <taxon>Akkermansia</taxon>
    </lineage>
</organism>
<sequence>MNVFSSCWNSKRHKDGGAMCDEIRALGFDAIEASHGLSLSMLPGIIKAVDEKRIRVEGVHNFCPAPLDVPGDAPDAFRFTSHRAEVRERALRLTRETLEVAARLGARYVVLHMGSVELFRGRAGTRQLERYARHGQLGSREYLRFKGQLVRRREKLAPLYYERARQALEALLPKARELGLVLAVEGRSHLEQVPGELEMPRLLQEFRDEPSVRYWHDFGHIQRKHNLLLLDHAQYLAGLQGLMFGAHVNDVQWPARDHRAPFFGGDVDFETLLPRFFTRSMPLTWELSPSVTAEQIREAKQRWDELMTRVPAAAPDAGRG</sequence>
<comment type="caution">
    <text evidence="2">The sequence shown here is derived from an EMBL/GenBank/DDBJ whole genome shotgun (WGS) entry which is preliminary data.</text>
</comment>
<accession>A0A9D1V9E2</accession>
<evidence type="ECO:0000313" key="2">
    <source>
        <dbReference type="EMBL" id="HIX19038.1"/>
    </source>
</evidence>
<keyword evidence="2" id="KW-0413">Isomerase</keyword>
<evidence type="ECO:0000313" key="3">
    <source>
        <dbReference type="Proteomes" id="UP000823964"/>
    </source>
</evidence>
<reference evidence="2" key="1">
    <citation type="journal article" date="2021" name="PeerJ">
        <title>Extensive microbial diversity within the chicken gut microbiome revealed by metagenomics and culture.</title>
        <authorList>
            <person name="Gilroy R."/>
            <person name="Ravi A."/>
            <person name="Getino M."/>
            <person name="Pursley I."/>
            <person name="Horton D.L."/>
            <person name="Alikhan N.F."/>
            <person name="Baker D."/>
            <person name="Gharbi K."/>
            <person name="Hall N."/>
            <person name="Watson M."/>
            <person name="Adriaenssens E.M."/>
            <person name="Foster-Nyarko E."/>
            <person name="Jarju S."/>
            <person name="Secka A."/>
            <person name="Antonio M."/>
            <person name="Oren A."/>
            <person name="Chaudhuri R.R."/>
            <person name="La Ragione R."/>
            <person name="Hildebrand F."/>
            <person name="Pallen M.J."/>
        </authorList>
    </citation>
    <scope>NUCLEOTIDE SEQUENCE</scope>
    <source>
        <strain evidence="2">14975</strain>
    </source>
</reference>
<dbReference type="PANTHER" id="PTHR12110:SF53">
    <property type="entry name" value="BLR5974 PROTEIN"/>
    <property type="match status" value="1"/>
</dbReference>
<feature type="domain" description="Xylose isomerase-like TIM barrel" evidence="1">
    <location>
        <begin position="21"/>
        <end position="275"/>
    </location>
</feature>
<dbReference type="GO" id="GO:0016853">
    <property type="term" value="F:isomerase activity"/>
    <property type="evidence" value="ECO:0007669"/>
    <property type="project" value="UniProtKB-KW"/>
</dbReference>